<accession>A0ABR8AKE8</accession>
<dbReference type="EMBL" id="JACJQH010000095">
    <property type="protein sequence ID" value="MBD2200541.1"/>
    <property type="molecule type" value="Genomic_DNA"/>
</dbReference>
<dbReference type="RefSeq" id="WP_190551529.1">
    <property type="nucleotide sequence ID" value="NZ_CAWPNO010000134.1"/>
</dbReference>
<name>A0ABR8AKE8_9CYAN</name>
<sequence>MVAATIYPTTQPDISNLSDATISIVEQAFSLASKRRVLSHQQYKQSLESIGWSLKESTLYLKVAGTFSSFSPDDLQEIEPHTIFDLAKHAKKYRQVIENLKDCGQITQEKVREFIAAHRTPKKPKPDKPTIWKTGRDGKPVCRIPDIMEDDMQTGNIIQKEMDENGTITQILIREAVALWQGVKSGKLVVHLNNEEFSQETADDFESEYLLEPSESHHELDLNTSINCFSNSPEILVAESTESSPSVVINTSEIDVSNHQLNLAQIAESLTQVNSWSEVISITNNYQASIKSQIWDLLNTETRKRFYELKREYFENLDKVPQINDKVIWEKCPINLYSWQPFIITSIEDGKAMLDIFNRPVPLDELRKCIQSNIDF</sequence>
<gene>
    <name evidence="1" type="ORF">H6G24_34660</name>
</gene>
<reference evidence="1 2" key="1">
    <citation type="journal article" date="2020" name="ISME J.">
        <title>Comparative genomics reveals insights into cyanobacterial evolution and habitat adaptation.</title>
        <authorList>
            <person name="Chen M.Y."/>
            <person name="Teng W.K."/>
            <person name="Zhao L."/>
            <person name="Hu C.X."/>
            <person name="Zhou Y.K."/>
            <person name="Han B.P."/>
            <person name="Song L.R."/>
            <person name="Shu W.S."/>
        </authorList>
    </citation>
    <scope>NUCLEOTIDE SEQUENCE [LARGE SCALE GENOMIC DNA]</scope>
    <source>
        <strain evidence="1 2">FACHB-288</strain>
    </source>
</reference>
<keyword evidence="2" id="KW-1185">Reference proteome</keyword>
<evidence type="ECO:0000313" key="2">
    <source>
        <dbReference type="Proteomes" id="UP000658514"/>
    </source>
</evidence>
<proteinExistence type="predicted"/>
<organism evidence="1 2">
    <name type="scientific">Calothrix parietina FACHB-288</name>
    <dbReference type="NCBI Taxonomy" id="2692896"/>
    <lineage>
        <taxon>Bacteria</taxon>
        <taxon>Bacillati</taxon>
        <taxon>Cyanobacteriota</taxon>
        <taxon>Cyanophyceae</taxon>
        <taxon>Nostocales</taxon>
        <taxon>Calotrichaceae</taxon>
        <taxon>Calothrix</taxon>
    </lineage>
</organism>
<protein>
    <submittedName>
        <fullName evidence="1">Uncharacterized protein</fullName>
    </submittedName>
</protein>
<comment type="caution">
    <text evidence="1">The sequence shown here is derived from an EMBL/GenBank/DDBJ whole genome shotgun (WGS) entry which is preliminary data.</text>
</comment>
<evidence type="ECO:0000313" key="1">
    <source>
        <dbReference type="EMBL" id="MBD2200541.1"/>
    </source>
</evidence>
<dbReference type="Proteomes" id="UP000658514">
    <property type="component" value="Unassembled WGS sequence"/>
</dbReference>